<comment type="caution">
    <text evidence="4">The sequence shown here is derived from an EMBL/GenBank/DDBJ whole genome shotgun (WGS) entry which is preliminary data.</text>
</comment>
<evidence type="ECO:0000259" key="3">
    <source>
        <dbReference type="Pfam" id="PF01370"/>
    </source>
</evidence>
<dbReference type="InterPro" id="IPR036291">
    <property type="entry name" value="NAD(P)-bd_dom_sf"/>
</dbReference>
<accession>A0A420HHS1</accession>
<dbReference type="InterPro" id="IPR050425">
    <property type="entry name" value="NAD(P)_dehydrat-like"/>
</dbReference>
<dbReference type="STRING" id="62708.A0A420HHS1"/>
<evidence type="ECO:0000313" key="4">
    <source>
        <dbReference type="EMBL" id="RKF56996.1"/>
    </source>
</evidence>
<sequence length="336" mass="36915">MTKVLVTGGSGFIATHVLKVLLQNGYNVIATVRSSNKAEKIKEALVGVSSSSLDLRIVEDMAQPGAFDQVLRTEGLEVVIHTASPFQLKVENIKKDLLDPAIEGTNGILVAIKKNAPLVRRVVITSSFAAIIAFDNAANGSPFTYSEKSWNPITEAHALQNPLFGYKASKTFAERAAWDFVEKEKPNFSLTTINPPLVFGPVIINPDSPDDINTSNKNFYDLISGRSKGQVLDRVRYPWVDVRDVALAHMKAFELEGTKEKRLMVAAGLQSKYDLAEIIKRNFPDLAANLPSLDSNQQHTDVLRFDNSLSTEILGPTKFSLEQSVVDTVKSLKDLC</sequence>
<comment type="similarity">
    <text evidence="2">Belongs to the NAD(P)-dependent epimerase/dehydratase family. Dihydroflavonol-4-reductase subfamily.</text>
</comment>
<dbReference type="InterPro" id="IPR001509">
    <property type="entry name" value="Epimerase_deHydtase"/>
</dbReference>
<dbReference type="Gene3D" id="3.40.50.720">
    <property type="entry name" value="NAD(P)-binding Rossmann-like Domain"/>
    <property type="match status" value="1"/>
</dbReference>
<gene>
    <name evidence="4" type="ORF">GcM3_191025</name>
</gene>
<evidence type="ECO:0000256" key="1">
    <source>
        <dbReference type="ARBA" id="ARBA00023002"/>
    </source>
</evidence>
<dbReference type="GO" id="GO:0016616">
    <property type="term" value="F:oxidoreductase activity, acting on the CH-OH group of donors, NAD or NADP as acceptor"/>
    <property type="evidence" value="ECO:0007669"/>
    <property type="project" value="TreeGrafter"/>
</dbReference>
<evidence type="ECO:0000256" key="2">
    <source>
        <dbReference type="ARBA" id="ARBA00023445"/>
    </source>
</evidence>
<feature type="domain" description="NAD-dependent epimerase/dehydratase" evidence="3">
    <location>
        <begin position="4"/>
        <end position="255"/>
    </location>
</feature>
<dbReference type="PANTHER" id="PTHR10366">
    <property type="entry name" value="NAD DEPENDENT EPIMERASE/DEHYDRATASE"/>
    <property type="match status" value="1"/>
</dbReference>
<keyword evidence="5" id="KW-1185">Reference proteome</keyword>
<dbReference type="FunFam" id="3.40.50.720:FF:000191">
    <property type="entry name" value="Methylglyoxal reductase (NADPH-dependent)"/>
    <property type="match status" value="1"/>
</dbReference>
<organism evidence="4 5">
    <name type="scientific">Golovinomyces cichoracearum</name>
    <dbReference type="NCBI Taxonomy" id="62708"/>
    <lineage>
        <taxon>Eukaryota</taxon>
        <taxon>Fungi</taxon>
        <taxon>Dikarya</taxon>
        <taxon>Ascomycota</taxon>
        <taxon>Pezizomycotina</taxon>
        <taxon>Leotiomycetes</taxon>
        <taxon>Erysiphales</taxon>
        <taxon>Erysiphaceae</taxon>
        <taxon>Golovinomyces</taxon>
    </lineage>
</organism>
<dbReference type="CDD" id="cd05227">
    <property type="entry name" value="AR_SDR_e"/>
    <property type="match status" value="1"/>
</dbReference>
<dbReference type="SUPFAM" id="SSF51735">
    <property type="entry name" value="NAD(P)-binding Rossmann-fold domains"/>
    <property type="match status" value="1"/>
</dbReference>
<dbReference type="EMBL" id="MCBQ01019155">
    <property type="protein sequence ID" value="RKF56996.1"/>
    <property type="molecule type" value="Genomic_DNA"/>
</dbReference>
<name>A0A420HHS1_9PEZI</name>
<dbReference type="PANTHER" id="PTHR10366:SF564">
    <property type="entry name" value="STEROL-4-ALPHA-CARBOXYLATE 3-DEHYDROGENASE, DECARBOXYLATING"/>
    <property type="match status" value="1"/>
</dbReference>
<dbReference type="Pfam" id="PF01370">
    <property type="entry name" value="Epimerase"/>
    <property type="match status" value="1"/>
</dbReference>
<dbReference type="Proteomes" id="UP000283383">
    <property type="component" value="Unassembled WGS sequence"/>
</dbReference>
<proteinExistence type="inferred from homology"/>
<keyword evidence="1" id="KW-0560">Oxidoreductase</keyword>
<evidence type="ECO:0000313" key="5">
    <source>
        <dbReference type="Proteomes" id="UP000283383"/>
    </source>
</evidence>
<reference evidence="4 5" key="1">
    <citation type="journal article" date="2018" name="BMC Genomics">
        <title>Comparative genome analyses reveal sequence features reflecting distinct modes of host-adaptation between dicot and monocot powdery mildew.</title>
        <authorList>
            <person name="Wu Y."/>
            <person name="Ma X."/>
            <person name="Pan Z."/>
            <person name="Kale S.D."/>
            <person name="Song Y."/>
            <person name="King H."/>
            <person name="Zhang Q."/>
            <person name="Presley C."/>
            <person name="Deng X."/>
            <person name="Wei C.I."/>
            <person name="Xiao S."/>
        </authorList>
    </citation>
    <scope>NUCLEOTIDE SEQUENCE [LARGE SCALE GENOMIC DNA]</scope>
    <source>
        <strain evidence="4">UMSG3</strain>
    </source>
</reference>
<dbReference type="AlphaFoldDB" id="A0A420HHS1"/>
<protein>
    <submittedName>
        <fullName evidence="4">Ketoreductase azaE</fullName>
    </submittedName>
</protein>